<protein>
    <submittedName>
        <fullName evidence="1">Uncharacterized protein</fullName>
    </submittedName>
</protein>
<comment type="caution">
    <text evidence="1">The sequence shown here is derived from an EMBL/GenBank/DDBJ whole genome shotgun (WGS) entry which is preliminary data.</text>
</comment>
<evidence type="ECO:0000313" key="1">
    <source>
        <dbReference type="EMBL" id="TKR88312.1"/>
    </source>
</evidence>
<organism evidence="1 2">
    <name type="scientific">Steinernema carpocapsae</name>
    <name type="common">Entomopathogenic nematode</name>
    <dbReference type="NCBI Taxonomy" id="34508"/>
    <lineage>
        <taxon>Eukaryota</taxon>
        <taxon>Metazoa</taxon>
        <taxon>Ecdysozoa</taxon>
        <taxon>Nematoda</taxon>
        <taxon>Chromadorea</taxon>
        <taxon>Rhabditida</taxon>
        <taxon>Tylenchina</taxon>
        <taxon>Panagrolaimomorpha</taxon>
        <taxon>Strongyloidoidea</taxon>
        <taxon>Steinernematidae</taxon>
        <taxon>Steinernema</taxon>
    </lineage>
</organism>
<reference evidence="1 2" key="1">
    <citation type="journal article" date="2015" name="Genome Biol.">
        <title>Comparative genomics of Steinernema reveals deeply conserved gene regulatory networks.</title>
        <authorList>
            <person name="Dillman A.R."/>
            <person name="Macchietto M."/>
            <person name="Porter C.F."/>
            <person name="Rogers A."/>
            <person name="Williams B."/>
            <person name="Antoshechkin I."/>
            <person name="Lee M.M."/>
            <person name="Goodwin Z."/>
            <person name="Lu X."/>
            <person name="Lewis E.E."/>
            <person name="Goodrich-Blair H."/>
            <person name="Stock S.P."/>
            <person name="Adams B.J."/>
            <person name="Sternberg P.W."/>
            <person name="Mortazavi A."/>
        </authorList>
    </citation>
    <scope>NUCLEOTIDE SEQUENCE [LARGE SCALE GENOMIC DNA]</scope>
    <source>
        <strain evidence="1 2">ALL</strain>
    </source>
</reference>
<accession>A0A4U5NXT6</accession>
<gene>
    <name evidence="1" type="ORF">L596_012572</name>
</gene>
<dbReference type="AlphaFoldDB" id="A0A4U5NXT6"/>
<reference evidence="1 2" key="2">
    <citation type="journal article" date="2019" name="G3 (Bethesda)">
        <title>Hybrid Assembly of the Genome of the Entomopathogenic Nematode Steinernema carpocapsae Identifies the X-Chromosome.</title>
        <authorList>
            <person name="Serra L."/>
            <person name="Macchietto M."/>
            <person name="Macias-Munoz A."/>
            <person name="McGill C.J."/>
            <person name="Rodriguez I.M."/>
            <person name="Rodriguez B."/>
            <person name="Murad R."/>
            <person name="Mortazavi A."/>
        </authorList>
    </citation>
    <scope>NUCLEOTIDE SEQUENCE [LARGE SCALE GENOMIC DNA]</scope>
    <source>
        <strain evidence="1 2">ALL</strain>
    </source>
</reference>
<keyword evidence="2" id="KW-1185">Reference proteome</keyword>
<sequence>MNKAVIKKILAESVAPRGAPLEGPEISLDRLRQTTRDFYGNKGNSPIPWEKQIVEKRAHLYKTWMHWNLLPNQAELAERPLCGK</sequence>
<name>A0A4U5NXT6_STECR</name>
<dbReference type="Proteomes" id="UP000298663">
    <property type="component" value="Unassembled WGS sequence"/>
</dbReference>
<evidence type="ECO:0000313" key="2">
    <source>
        <dbReference type="Proteomes" id="UP000298663"/>
    </source>
</evidence>
<dbReference type="EMBL" id="AZBU02000003">
    <property type="protein sequence ID" value="TKR88312.1"/>
    <property type="molecule type" value="Genomic_DNA"/>
</dbReference>
<proteinExistence type="predicted"/>